<feature type="compositionally biased region" description="Low complexity" evidence="1">
    <location>
        <begin position="274"/>
        <end position="284"/>
    </location>
</feature>
<accession>A0A8J7ZBA5</accession>
<feature type="compositionally biased region" description="Low complexity" evidence="1">
    <location>
        <begin position="183"/>
        <end position="204"/>
    </location>
</feature>
<dbReference type="Proteomes" id="UP000646053">
    <property type="component" value="Unassembled WGS sequence"/>
</dbReference>
<organism evidence="3 4">
    <name type="scientific">Myxacorys almedinensis A</name>
    <dbReference type="NCBI Taxonomy" id="2690445"/>
    <lineage>
        <taxon>Bacteria</taxon>
        <taxon>Bacillati</taxon>
        <taxon>Cyanobacteriota</taxon>
        <taxon>Cyanophyceae</taxon>
        <taxon>Leptolyngbyales</taxon>
        <taxon>Leptolyngbyaceae</taxon>
        <taxon>Myxacorys</taxon>
        <taxon>Myxacorys almedinensis</taxon>
    </lineage>
</organism>
<dbReference type="InterPro" id="IPR021731">
    <property type="entry name" value="AMIN_dom"/>
</dbReference>
<feature type="compositionally biased region" description="Polar residues" evidence="1">
    <location>
        <begin position="309"/>
        <end position="319"/>
    </location>
</feature>
<name>A0A8J7ZBA5_9CYAN</name>
<feature type="region of interest" description="Disordered" evidence="1">
    <location>
        <begin position="179"/>
        <end position="234"/>
    </location>
</feature>
<comment type="caution">
    <text evidence="3">The sequence shown here is derived from an EMBL/GenBank/DDBJ whole genome shotgun (WGS) entry which is preliminary data.</text>
</comment>
<dbReference type="EMBL" id="WVIE01000020">
    <property type="protein sequence ID" value="NDJ18810.1"/>
    <property type="molecule type" value="Genomic_DNA"/>
</dbReference>
<feature type="compositionally biased region" description="Low complexity" evidence="1">
    <location>
        <begin position="344"/>
        <end position="355"/>
    </location>
</feature>
<evidence type="ECO:0000313" key="3">
    <source>
        <dbReference type="EMBL" id="NDJ18810.1"/>
    </source>
</evidence>
<feature type="domain" description="AMIN" evidence="2">
    <location>
        <begin position="38"/>
        <end position="131"/>
    </location>
</feature>
<dbReference type="AlphaFoldDB" id="A0A8J7ZBA5"/>
<feature type="compositionally biased region" description="Polar residues" evidence="1">
    <location>
        <begin position="210"/>
        <end position="228"/>
    </location>
</feature>
<keyword evidence="4" id="KW-1185">Reference proteome</keyword>
<reference evidence="3" key="1">
    <citation type="submission" date="2019-12" db="EMBL/GenBank/DDBJ databases">
        <title>High-Quality draft genome sequences of three cyanobacteria isolated from the limestone walls of the Old Cathedral of Coimbra.</title>
        <authorList>
            <person name="Tiago I."/>
            <person name="Soares F."/>
            <person name="Portugal A."/>
        </authorList>
    </citation>
    <scope>NUCLEOTIDE SEQUENCE</scope>
    <source>
        <strain evidence="3">A</strain>
    </source>
</reference>
<evidence type="ECO:0000313" key="4">
    <source>
        <dbReference type="Proteomes" id="UP000646053"/>
    </source>
</evidence>
<proteinExistence type="predicted"/>
<evidence type="ECO:0000259" key="2">
    <source>
        <dbReference type="Pfam" id="PF11741"/>
    </source>
</evidence>
<feature type="region of interest" description="Disordered" evidence="1">
    <location>
        <begin position="273"/>
        <end position="355"/>
    </location>
</feature>
<evidence type="ECO:0000256" key="1">
    <source>
        <dbReference type="SAM" id="MobiDB-lite"/>
    </source>
</evidence>
<protein>
    <submittedName>
        <fullName evidence="3">AMIN domain-containing protein</fullName>
    </submittedName>
</protein>
<gene>
    <name evidence="3" type="ORF">GS601_16185</name>
</gene>
<dbReference type="Pfam" id="PF11741">
    <property type="entry name" value="AMIN"/>
    <property type="match status" value="1"/>
</dbReference>
<sequence length="553" mass="57418">MMNQEKRTEKLVGQRQFYLLPFALWLAVSPALAAPLQNWRYDPATNQLEVTVKAGVTPRYSFAAYPARVILELPNTEVGNVKLQESYAGAVQRIQVAQSKDAATITLVLAPGAVLTKEQVQLQQVSEPDKSRDRWVFRPLLANTANTAAVPRFSAVTPAPTAAPSVVYPPGLSPNEISPPAPASSVLAPPANAMNLPPNEALAPIPTPPTSDQFPPGLSTSGASQPLTTAPPEIVTQAPPRADIVSQAPPPNPLRLPEVNSSLAIPDALPPMSAPAAPSVSVPPLQQATPIPGTGLPPSSESFPIPTAQPLSPQPSMSAPLQPVRTPQALPQALPQPLPQTSVPQPSMAQPSMPQPTRVATAGQIEFGQPLPTSSGSALPTYGAGTPQPVPPLVSLTSSTEGVVLPSGTVLNLSYPGNQVLKLEANKPRPEVLLLQNEVRDRAGNLIIPLNSQVSGRFETDRFVAQSIAIEGRSFPFAATSDSLGGSRQVSDRSLLINSGIGALAGALLGGLSGGTVAGGAVVGAGVTYAIAPKPATITPGQLVQVRLTQDLR</sequence>